<evidence type="ECO:0000256" key="1">
    <source>
        <dbReference type="ARBA" id="ARBA00007613"/>
    </source>
</evidence>
<comment type="similarity">
    <text evidence="1">Belongs to the outer membrane factor (OMF) (TC 1.B.17) family.</text>
</comment>
<dbReference type="EMBL" id="CP017754">
    <property type="protein sequence ID" value="AOZ08055.1"/>
    <property type="molecule type" value="Genomic_DNA"/>
</dbReference>
<dbReference type="Proteomes" id="UP000177515">
    <property type="component" value="Chromosome 1"/>
</dbReference>
<dbReference type="Pfam" id="PF02321">
    <property type="entry name" value="OEP"/>
    <property type="match status" value="2"/>
</dbReference>
<accession>A0ABM6F8U8</accession>
<dbReference type="PANTHER" id="PTHR30203">
    <property type="entry name" value="OUTER MEMBRANE CATION EFFLUX PROTEIN"/>
    <property type="match status" value="1"/>
</dbReference>
<sequence>MAWLASASAHAGAQPAAGAVSSAASAAAAGPISADAPASAPTPSVAPPGPGRLRFPEYLDAVERHNPALAAQQQTIRSAEAEISIAGVRPDPSVTYGVSNIEMSRAVSPKPPRTQEVGLDLPIELGGKRARRIQAARSNLRLTEAGVEGFRNGLYSEAAAAFVEACRSRAALARQESSLAALAEIARANAVRQRAGDVGGLELAQSRVERDRFAAEVKSARAAASSAQIRLAIPLGKPTAEAFGDMALDCEHLPPVPPALDALLAQALERRDTVRIARAALENAYDNLALARANRWVDPSVHVGLDLTPGVNGTLGDDGQPLGDGVARSRMLSVSVSIPLPFSRLQRGELEQAEARITQAMLDLRGAELTAQTEVRSAHATYLAARDNAEQYRMSVLPDADRVLDGKRRAYRHGSASLLEVLDAQRSADDTYQAYLQARADLAAAAVQLQLSIGERPSL</sequence>
<evidence type="ECO:0000313" key="4">
    <source>
        <dbReference type="Proteomes" id="UP000177515"/>
    </source>
</evidence>
<gene>
    <name evidence="3" type="ORF">BKK80_09190</name>
</gene>
<feature type="compositionally biased region" description="Low complexity" evidence="2">
    <location>
        <begin position="33"/>
        <end position="43"/>
    </location>
</feature>
<keyword evidence="4" id="KW-1185">Reference proteome</keyword>
<organism evidence="3 4">
    <name type="scientific">Cupriavidus malaysiensis</name>
    <dbReference type="NCBI Taxonomy" id="367825"/>
    <lineage>
        <taxon>Bacteria</taxon>
        <taxon>Pseudomonadati</taxon>
        <taxon>Pseudomonadota</taxon>
        <taxon>Betaproteobacteria</taxon>
        <taxon>Burkholderiales</taxon>
        <taxon>Burkholderiaceae</taxon>
        <taxon>Cupriavidus</taxon>
    </lineage>
</organism>
<dbReference type="Gene3D" id="1.20.1600.10">
    <property type="entry name" value="Outer membrane efflux proteins (OEP)"/>
    <property type="match status" value="1"/>
</dbReference>
<dbReference type="PANTHER" id="PTHR30203:SF24">
    <property type="entry name" value="BLR4935 PROTEIN"/>
    <property type="match status" value="1"/>
</dbReference>
<evidence type="ECO:0000313" key="3">
    <source>
        <dbReference type="EMBL" id="AOZ08055.1"/>
    </source>
</evidence>
<reference evidence="3 4" key="1">
    <citation type="submission" date="2016-10" db="EMBL/GenBank/DDBJ databases">
        <title>Complete genome sequences of three Cupriavidus strains isolated from various Malaysian environments.</title>
        <authorList>
            <person name="Abdullah A.A.-A."/>
            <person name="Shafie N.A.H."/>
            <person name="Lau N.S."/>
        </authorList>
    </citation>
    <scope>NUCLEOTIDE SEQUENCE [LARGE SCALE GENOMIC DNA]</scope>
    <source>
        <strain evidence="3 4">USMAA1020</strain>
    </source>
</reference>
<evidence type="ECO:0000256" key="2">
    <source>
        <dbReference type="SAM" id="MobiDB-lite"/>
    </source>
</evidence>
<protein>
    <submittedName>
        <fullName evidence="3">Transporter</fullName>
    </submittedName>
</protein>
<proteinExistence type="inferred from homology"/>
<name>A0ABM6F8U8_9BURK</name>
<feature type="region of interest" description="Disordered" evidence="2">
    <location>
        <begin position="33"/>
        <end position="52"/>
    </location>
</feature>
<dbReference type="InterPro" id="IPR010131">
    <property type="entry name" value="MdtP/NodT-like"/>
</dbReference>
<dbReference type="InterPro" id="IPR003423">
    <property type="entry name" value="OMP_efflux"/>
</dbReference>
<dbReference type="SUPFAM" id="SSF56954">
    <property type="entry name" value="Outer membrane efflux proteins (OEP)"/>
    <property type="match status" value="1"/>
</dbReference>